<dbReference type="KEGG" id="tva:4759707"/>
<name>A2EZP0_TRIV3</name>
<dbReference type="InParanoid" id="A2EZP0"/>
<dbReference type="SMR" id="A2EZP0"/>
<dbReference type="VEuPathDB" id="TrichDB:TVAG_090130"/>
<sequence>MSGIQAFVEENRSNLIRLHSQKMRLLKNTIDEVPLNVLSQRLQTQKMESSKIHSTKYHSLKNEYISKRSTLMRDLDFEIQRCVENIYSPESSYNEEN</sequence>
<protein>
    <submittedName>
        <fullName evidence="1">Uncharacterized protein</fullName>
    </submittedName>
</protein>
<keyword evidence="2" id="KW-1185">Reference proteome</keyword>
<evidence type="ECO:0000313" key="1">
    <source>
        <dbReference type="EMBL" id="EAY01878.1"/>
    </source>
</evidence>
<reference evidence="1" key="1">
    <citation type="submission" date="2006-10" db="EMBL/GenBank/DDBJ databases">
        <authorList>
            <person name="Amadeo P."/>
            <person name="Zhao Q."/>
            <person name="Wortman J."/>
            <person name="Fraser-Liggett C."/>
            <person name="Carlton J."/>
        </authorList>
    </citation>
    <scope>NUCLEOTIDE SEQUENCE</scope>
    <source>
        <strain evidence="1">G3</strain>
    </source>
</reference>
<gene>
    <name evidence="1" type="ORF">TVAG_090130</name>
</gene>
<reference evidence="1" key="2">
    <citation type="journal article" date="2007" name="Science">
        <title>Draft genome sequence of the sexually transmitted pathogen Trichomonas vaginalis.</title>
        <authorList>
            <person name="Carlton J.M."/>
            <person name="Hirt R.P."/>
            <person name="Silva J.C."/>
            <person name="Delcher A.L."/>
            <person name="Schatz M."/>
            <person name="Zhao Q."/>
            <person name="Wortman J.R."/>
            <person name="Bidwell S.L."/>
            <person name="Alsmark U.C.M."/>
            <person name="Besteiro S."/>
            <person name="Sicheritz-Ponten T."/>
            <person name="Noel C.J."/>
            <person name="Dacks J.B."/>
            <person name="Foster P.G."/>
            <person name="Simillion C."/>
            <person name="Van de Peer Y."/>
            <person name="Miranda-Saavedra D."/>
            <person name="Barton G.J."/>
            <person name="Westrop G.D."/>
            <person name="Mueller S."/>
            <person name="Dessi D."/>
            <person name="Fiori P.L."/>
            <person name="Ren Q."/>
            <person name="Paulsen I."/>
            <person name="Zhang H."/>
            <person name="Bastida-Corcuera F.D."/>
            <person name="Simoes-Barbosa A."/>
            <person name="Brown M.T."/>
            <person name="Hayes R.D."/>
            <person name="Mukherjee M."/>
            <person name="Okumura C.Y."/>
            <person name="Schneider R."/>
            <person name="Smith A.J."/>
            <person name="Vanacova S."/>
            <person name="Villalvazo M."/>
            <person name="Haas B.J."/>
            <person name="Pertea M."/>
            <person name="Feldblyum T.V."/>
            <person name="Utterback T.R."/>
            <person name="Shu C.L."/>
            <person name="Osoegawa K."/>
            <person name="de Jong P.J."/>
            <person name="Hrdy I."/>
            <person name="Horvathova L."/>
            <person name="Zubacova Z."/>
            <person name="Dolezal P."/>
            <person name="Malik S.B."/>
            <person name="Logsdon J.M. Jr."/>
            <person name="Henze K."/>
            <person name="Gupta A."/>
            <person name="Wang C.C."/>
            <person name="Dunne R.L."/>
            <person name="Upcroft J.A."/>
            <person name="Upcroft P."/>
            <person name="White O."/>
            <person name="Salzberg S.L."/>
            <person name="Tang P."/>
            <person name="Chiu C.-H."/>
            <person name="Lee Y.-S."/>
            <person name="Embley T.M."/>
            <person name="Coombs G.H."/>
            <person name="Mottram J.C."/>
            <person name="Tachezy J."/>
            <person name="Fraser-Liggett C.M."/>
            <person name="Johnson P.J."/>
        </authorList>
    </citation>
    <scope>NUCLEOTIDE SEQUENCE [LARGE SCALE GENOMIC DNA]</scope>
    <source>
        <strain evidence="1">G3</strain>
    </source>
</reference>
<proteinExistence type="predicted"/>
<dbReference type="AlphaFoldDB" id="A2EZP0"/>
<evidence type="ECO:0000313" key="2">
    <source>
        <dbReference type="Proteomes" id="UP000001542"/>
    </source>
</evidence>
<dbReference type="VEuPathDB" id="TrichDB:TVAGG3_0186480"/>
<dbReference type="RefSeq" id="XP_001314422.1">
    <property type="nucleotide sequence ID" value="XM_001314403.1"/>
</dbReference>
<dbReference type="Proteomes" id="UP000001542">
    <property type="component" value="Unassembled WGS sequence"/>
</dbReference>
<accession>A2EZP0</accession>
<organism evidence="1 2">
    <name type="scientific">Trichomonas vaginalis (strain ATCC PRA-98 / G3)</name>
    <dbReference type="NCBI Taxonomy" id="412133"/>
    <lineage>
        <taxon>Eukaryota</taxon>
        <taxon>Metamonada</taxon>
        <taxon>Parabasalia</taxon>
        <taxon>Trichomonadida</taxon>
        <taxon>Trichomonadidae</taxon>
        <taxon>Trichomonas</taxon>
    </lineage>
</organism>
<dbReference type="EMBL" id="DS113554">
    <property type="protein sequence ID" value="EAY01878.1"/>
    <property type="molecule type" value="Genomic_DNA"/>
</dbReference>